<dbReference type="RefSeq" id="WP_269944723.1">
    <property type="nucleotide sequence ID" value="NZ_JAKMUT010000007.1"/>
</dbReference>
<comment type="caution">
    <text evidence="2">The sequence shown here is derived from an EMBL/GenBank/DDBJ whole genome shotgun (WGS) entry which is preliminary data.</text>
</comment>
<gene>
    <name evidence="2" type="ORF">L8V00_08155</name>
</gene>
<proteinExistence type="predicted"/>
<dbReference type="EMBL" id="JAKMUT010000007">
    <property type="protein sequence ID" value="MCZ9290173.1"/>
    <property type="molecule type" value="Genomic_DNA"/>
</dbReference>
<evidence type="ECO:0000313" key="2">
    <source>
        <dbReference type="EMBL" id="MCZ9290173.1"/>
    </source>
</evidence>
<dbReference type="InterPro" id="IPR025962">
    <property type="entry name" value="SdpI/YhfL"/>
</dbReference>
<keyword evidence="1" id="KW-0812">Transmembrane</keyword>
<keyword evidence="3" id="KW-1185">Reference proteome</keyword>
<feature type="transmembrane region" description="Helical" evidence="1">
    <location>
        <begin position="53"/>
        <end position="73"/>
    </location>
</feature>
<evidence type="ECO:0000256" key="1">
    <source>
        <dbReference type="SAM" id="Phobius"/>
    </source>
</evidence>
<evidence type="ECO:0000313" key="3">
    <source>
        <dbReference type="Proteomes" id="UP001146469"/>
    </source>
</evidence>
<keyword evidence="1" id="KW-0472">Membrane</keyword>
<dbReference type="AlphaFoldDB" id="A0A9X3LP28"/>
<keyword evidence="1" id="KW-1133">Transmembrane helix</keyword>
<accession>A0A9X3LP28</accession>
<feature type="transmembrane region" description="Helical" evidence="1">
    <location>
        <begin position="80"/>
        <end position="102"/>
    </location>
</feature>
<protein>
    <submittedName>
        <fullName evidence="2">SdpI family protein</fullName>
    </submittedName>
</protein>
<sequence length="224" mass="21700">MIVLTVVLVVVGLAFFIAGLLGAVGKLPGNPVVGLRIPEVRKTEELWNTAHRIVGPAWMGAGAAFLGAALITLKVSGWMWLVFALLLVGAAFLIGLGSALGAHAVARLDARAAQLEAANSSCCSSGDATSDSCCDDSSEAPGASDSAGACCSDGSGVGADQSAGISAGQAAGSGAGTGTVSAEACASGQACGSCSLNGSCEGGGVDWEAAQRAASAQDSAQNPA</sequence>
<organism evidence="2 3">
    <name type="scientific">Corynebacterium evansiae</name>
    <dbReference type="NCBI Taxonomy" id="2913499"/>
    <lineage>
        <taxon>Bacteria</taxon>
        <taxon>Bacillati</taxon>
        <taxon>Actinomycetota</taxon>
        <taxon>Actinomycetes</taxon>
        <taxon>Mycobacteriales</taxon>
        <taxon>Corynebacteriaceae</taxon>
        <taxon>Corynebacterium</taxon>
    </lineage>
</organism>
<name>A0A9X3LP28_9CORY</name>
<dbReference type="Proteomes" id="UP001146469">
    <property type="component" value="Unassembled WGS sequence"/>
</dbReference>
<reference evidence="2" key="1">
    <citation type="submission" date="2022-02" db="EMBL/GenBank/DDBJ databases">
        <title>Corynebacterium sp. from urogenital microbiome.</title>
        <authorList>
            <person name="Cappelli E.A."/>
            <person name="Ribeiro T.G."/>
            <person name="Peixe L."/>
        </authorList>
    </citation>
    <scope>NUCLEOTIDE SEQUENCE</scope>
    <source>
        <strain evidence="2">C8Ua_174</strain>
    </source>
</reference>
<dbReference type="Pfam" id="PF13630">
    <property type="entry name" value="SdpI"/>
    <property type="match status" value="1"/>
</dbReference>